<keyword evidence="3" id="KW-0472">Membrane</keyword>
<feature type="coiled-coil region" evidence="2">
    <location>
        <begin position="52"/>
        <end position="81"/>
    </location>
</feature>
<dbReference type="AlphaFoldDB" id="A0AAD9IX02"/>
<keyword evidence="5" id="KW-1185">Reference proteome</keyword>
<name>A0AAD9IX02_9ANNE</name>
<evidence type="ECO:0000256" key="2">
    <source>
        <dbReference type="SAM" id="Coils"/>
    </source>
</evidence>
<dbReference type="GO" id="GO:0007034">
    <property type="term" value="P:vacuolar transport"/>
    <property type="evidence" value="ECO:0007669"/>
    <property type="project" value="InterPro"/>
</dbReference>
<gene>
    <name evidence="4" type="ORF">LSH36_945g00094</name>
</gene>
<evidence type="ECO:0000313" key="5">
    <source>
        <dbReference type="Proteomes" id="UP001208570"/>
    </source>
</evidence>
<dbReference type="PANTHER" id="PTHR10476">
    <property type="entry name" value="CHARGED MULTIVESICULAR BODY PROTEIN"/>
    <property type="match status" value="1"/>
</dbReference>
<dbReference type="Proteomes" id="UP001208570">
    <property type="component" value="Unassembled WGS sequence"/>
</dbReference>
<feature type="non-terminal residue" evidence="4">
    <location>
        <position position="1"/>
    </location>
</feature>
<evidence type="ECO:0000256" key="1">
    <source>
        <dbReference type="ARBA" id="ARBA00006190"/>
    </source>
</evidence>
<reference evidence="4" key="1">
    <citation type="journal article" date="2023" name="Mol. Biol. Evol.">
        <title>Third-Generation Sequencing Reveals the Adaptive Role of the Epigenome in Three Deep-Sea Polychaetes.</title>
        <authorList>
            <person name="Perez M."/>
            <person name="Aroh O."/>
            <person name="Sun Y."/>
            <person name="Lan Y."/>
            <person name="Juniper S.K."/>
            <person name="Young C.R."/>
            <person name="Angers B."/>
            <person name="Qian P.Y."/>
        </authorList>
    </citation>
    <scope>NUCLEOTIDE SEQUENCE</scope>
    <source>
        <strain evidence="4">P08H-3</strain>
    </source>
</reference>
<keyword evidence="2" id="KW-0175">Coiled coil</keyword>
<keyword evidence="3" id="KW-0812">Transmembrane</keyword>
<evidence type="ECO:0000256" key="3">
    <source>
        <dbReference type="SAM" id="Phobius"/>
    </source>
</evidence>
<dbReference type="EMBL" id="JAODUP010000945">
    <property type="protein sequence ID" value="KAK2142516.1"/>
    <property type="molecule type" value="Genomic_DNA"/>
</dbReference>
<dbReference type="InterPro" id="IPR005024">
    <property type="entry name" value="Snf7_fam"/>
</dbReference>
<accession>A0AAD9IX02</accession>
<evidence type="ECO:0000313" key="4">
    <source>
        <dbReference type="EMBL" id="KAK2142516.1"/>
    </source>
</evidence>
<dbReference type="Gene3D" id="6.10.140.1230">
    <property type="match status" value="1"/>
</dbReference>
<comment type="caution">
    <text evidence="4">The sequence shown here is derived from an EMBL/GenBank/DDBJ whole genome shotgun (WGS) entry which is preliminary data.</text>
</comment>
<proteinExistence type="inferred from homology"/>
<feature type="transmembrane region" description="Helical" evidence="3">
    <location>
        <begin position="20"/>
        <end position="39"/>
    </location>
</feature>
<organism evidence="4 5">
    <name type="scientific">Paralvinella palmiformis</name>
    <dbReference type="NCBI Taxonomy" id="53620"/>
    <lineage>
        <taxon>Eukaryota</taxon>
        <taxon>Metazoa</taxon>
        <taxon>Spiralia</taxon>
        <taxon>Lophotrochozoa</taxon>
        <taxon>Annelida</taxon>
        <taxon>Polychaeta</taxon>
        <taxon>Sedentaria</taxon>
        <taxon>Canalipalpata</taxon>
        <taxon>Terebellida</taxon>
        <taxon>Terebelliformia</taxon>
        <taxon>Alvinellidae</taxon>
        <taxon>Paralvinella</taxon>
    </lineage>
</organism>
<protein>
    <recommendedName>
        <fullName evidence="6">Charged multivesicular body protein 1a</fullName>
    </recommendedName>
</protein>
<comment type="similarity">
    <text evidence="1">Belongs to the SNF7 family.</text>
</comment>
<evidence type="ECO:0008006" key="6">
    <source>
        <dbReference type="Google" id="ProtNLM"/>
    </source>
</evidence>
<sequence>RSAHVDDRYFPNTTKSKTSYYFRIFILYICILIGLTNMSKMQDMLFNLRFTVKQLERLAKKSEKEQRIQEAKVKKAIQQKNVDTARVYAENAIRKKNEGLTYLRMAARVDAVSAKVTKKMEGVTKALDKAMQSMDLEKVTKVMEHFENTFEDLDVNVSTVEQSLGAATTLSTPEDQVQALIKQVAEENDLEINDQLLGLEPGQSTLASEGSKSVSRQKEDALERRLAALRN</sequence>
<keyword evidence="3" id="KW-1133">Transmembrane helix</keyword>